<evidence type="ECO:0000313" key="1">
    <source>
        <dbReference type="EMBL" id="DAD84237.1"/>
    </source>
</evidence>
<organism evidence="1">
    <name type="scientific">Podoviridae sp. ctiHu16</name>
    <dbReference type="NCBI Taxonomy" id="2826571"/>
    <lineage>
        <taxon>Viruses</taxon>
        <taxon>Duplodnaviria</taxon>
        <taxon>Heunggongvirae</taxon>
        <taxon>Uroviricota</taxon>
        <taxon>Caudoviricetes</taxon>
    </lineage>
</organism>
<name>A0A8S5MPE2_9CAUD</name>
<dbReference type="EMBL" id="BK014955">
    <property type="protein sequence ID" value="DAD84237.1"/>
    <property type="molecule type" value="Genomic_DNA"/>
</dbReference>
<proteinExistence type="predicted"/>
<sequence length="42" mass="5119">MPFMCRRQAMDIQDKTEAYYKMRNLYELVFQVVYEGDCCESI</sequence>
<accession>A0A8S5MPE2</accession>
<reference evidence="1" key="1">
    <citation type="journal article" date="2021" name="Proc. Natl. Acad. Sci. U.S.A.">
        <title>A Catalog of Tens of Thousands of Viruses from Human Metagenomes Reveals Hidden Associations with Chronic Diseases.</title>
        <authorList>
            <person name="Tisza M.J."/>
            <person name="Buck C.B."/>
        </authorList>
    </citation>
    <scope>NUCLEOTIDE SEQUENCE</scope>
    <source>
        <strain evidence="1">CtiHu16</strain>
    </source>
</reference>
<protein>
    <submittedName>
        <fullName evidence="1">Uncharacterized protein</fullName>
    </submittedName>
</protein>